<dbReference type="EMBL" id="UGHV01000001">
    <property type="protein sequence ID" value="STO97947.1"/>
    <property type="molecule type" value="Genomic_DNA"/>
</dbReference>
<dbReference type="RefSeq" id="WP_115012135.1">
    <property type="nucleotide sequence ID" value="NZ_UGHV01000001.1"/>
</dbReference>
<evidence type="ECO:0000313" key="2">
    <source>
        <dbReference type="Proteomes" id="UP000254841"/>
    </source>
</evidence>
<evidence type="ECO:0000313" key="1">
    <source>
        <dbReference type="EMBL" id="STO97947.1"/>
    </source>
</evidence>
<reference evidence="1 2" key="1">
    <citation type="submission" date="2018-06" db="EMBL/GenBank/DDBJ databases">
        <authorList>
            <consortium name="Pathogen Informatics"/>
            <person name="Doyle S."/>
        </authorList>
    </citation>
    <scope>NUCLEOTIDE SEQUENCE [LARGE SCALE GENOMIC DNA]</scope>
    <source>
        <strain evidence="1 2">NCTC12410</strain>
    </source>
</reference>
<protein>
    <submittedName>
        <fullName evidence="1">Uncharacterized protein</fullName>
    </submittedName>
</protein>
<gene>
    <name evidence="1" type="ORF">NCTC12410_01792</name>
</gene>
<organism evidence="1 2">
    <name type="scientific">Helicobacter canis</name>
    <dbReference type="NCBI Taxonomy" id="29419"/>
    <lineage>
        <taxon>Bacteria</taxon>
        <taxon>Pseudomonadati</taxon>
        <taxon>Campylobacterota</taxon>
        <taxon>Epsilonproteobacteria</taxon>
        <taxon>Campylobacterales</taxon>
        <taxon>Helicobacteraceae</taxon>
        <taxon>Helicobacter</taxon>
    </lineage>
</organism>
<sequence length="428" mass="47656">MAELKAGDLGLTPRNTQWKDSYKTLVMSKNIKTLIKILSKASPEERNTTYKEAYSAVFHKSLGNQVGVLEYAGATAAIGLSGVAGAGAAATLGATTTSWGLFGVTLFTTITAAPVALVAGAAAGTAAIGYGAYKLISSSAKDRGKEQKTDEFIQQGQFEVQPTRVLNPFIFPAADEIVSVYGFLQTQHNPNWQEFLELFDSAILDPTLVEEIRKSDKDKELSLSAQLRGQFLTHTKRYLNNVKSQYNQENSKLISACVAFMEINNEFALPRLVQEERKALIDTIRKGDIPITQEAIAYEEFLALFSLYKMLLNHPQNSKEQQQLQKAKMHERARELGDIAEKVFDSIVNDTRIIKLDHTNYLRYLREIIDVLEAEQARAFIETLLKDLAACMLIDNKLESYEQELLQGIIDSTHLQGTDLTTLLESYK</sequence>
<name>A0A377J628_9HELI</name>
<proteinExistence type="predicted"/>
<dbReference type="Proteomes" id="UP000254841">
    <property type="component" value="Unassembled WGS sequence"/>
</dbReference>
<dbReference type="OrthoDB" id="5331783at2"/>
<dbReference type="AlphaFoldDB" id="A0A377J628"/>
<accession>A0A377J628</accession>